<organism evidence="3">
    <name type="scientific">Micromonas pusilla (strain CCMP1545)</name>
    <name type="common">Picoplanktonic green alga</name>
    <dbReference type="NCBI Taxonomy" id="564608"/>
    <lineage>
        <taxon>Eukaryota</taxon>
        <taxon>Viridiplantae</taxon>
        <taxon>Chlorophyta</taxon>
        <taxon>Mamiellophyceae</taxon>
        <taxon>Mamiellales</taxon>
        <taxon>Mamiellaceae</taxon>
        <taxon>Micromonas</taxon>
    </lineage>
</organism>
<dbReference type="Proteomes" id="UP000001876">
    <property type="component" value="Unassembled WGS sequence"/>
</dbReference>
<feature type="compositionally biased region" description="Gly residues" evidence="1">
    <location>
        <begin position="996"/>
        <end position="1007"/>
    </location>
</feature>
<dbReference type="AlphaFoldDB" id="C1N3M7"/>
<feature type="compositionally biased region" description="Polar residues" evidence="1">
    <location>
        <begin position="965"/>
        <end position="975"/>
    </location>
</feature>
<feature type="compositionally biased region" description="Low complexity" evidence="1">
    <location>
        <begin position="221"/>
        <end position="232"/>
    </location>
</feature>
<dbReference type="PROSITE" id="PS50096">
    <property type="entry name" value="IQ"/>
    <property type="match status" value="1"/>
</dbReference>
<feature type="region of interest" description="Disordered" evidence="1">
    <location>
        <begin position="387"/>
        <end position="469"/>
    </location>
</feature>
<feature type="compositionally biased region" description="Basic and acidic residues" evidence="1">
    <location>
        <begin position="1073"/>
        <end position="1085"/>
    </location>
</feature>
<dbReference type="EMBL" id="GG663746">
    <property type="protein sequence ID" value="EEH53461.1"/>
    <property type="molecule type" value="Genomic_DNA"/>
</dbReference>
<feature type="region of interest" description="Disordered" evidence="1">
    <location>
        <begin position="1"/>
        <end position="243"/>
    </location>
</feature>
<feature type="compositionally biased region" description="Polar residues" evidence="1">
    <location>
        <begin position="398"/>
        <end position="418"/>
    </location>
</feature>
<feature type="compositionally biased region" description="Low complexity" evidence="1">
    <location>
        <begin position="1103"/>
        <end position="1124"/>
    </location>
</feature>
<dbReference type="KEGG" id="mpp:MICPUCDRAFT_52231"/>
<sequence length="1160" mass="125767">MAEREATTPRARDSVAVGKENNDDDDDDVDAFARAGKRLDDQGGVAGDGLPHAMPSPMRKAALASRRRRDAFTDRLRSRADAVKARRTAREEEIRLEEEARARIAAERAPPPPPPPMRAKPPPPPPSPPSPSSSSERPTLVEMATQCGLSDDDDDEKAPRRRRRRTDRSSPSASERSNSPSSSGAASPPPAAPVDPFVSIFAAAMAPSDDERGSDSDADVDASSSSSSSSFSPIPPLPPPAPRRTVVLDELAAADALWNASRSRTTGGYESTPAYAAPLRAAANDAIAANPAFEWSYRADLAAFEEARRAADAALRTSKHTLASVRAPLPRPMAPYESLPLNIATERTYMLRERDFKPLKPMPEPPAAVKARMLMNARALRDVLCDDNADENENENDSTTQRNVRRSSVSPPVATTNRRAPRLEDDAMSDVVEEETPPRPRAPASSYARDVRAKHARAVDDATRSRARARGEDDGNVGILSAVTGVLDELDARLAARAAEAAARERAAEEEREAKARERESVVHAIAAAHARAKSSMHPDALTRFERDVEAACEDVAREMMTSMRFWHLRRCTAAATRVQKHYRGRLGRREASERKRIMTAGLAYMKNTVLKVRFSAWVVNADYNRRSRILLEAADARRVWGRRAKVLLAWRERVVKAKEFYDSVERLFRAVAMRDAAPLLRGWREEAAAAKKTRLSVLNLMRTIQFRCVGECFAMWSENAAAAVRARVLDTKAHARALAATAAAIEDATAKAHAADDAAERAANLAADGKFHEAQLMAEKASAFASESARAADLAEERAKGAGPENGAAAKQAWDLIKNVRSIVQSAKDAAAGAASGAELKAAADAFFKRHLARRFWLAWAGYTEWLKPLRSKAGRALSMFRNSTLSHAWYKWLDLYKREKEERETTAVRAYMAAYQARSSIITLVPIRPRSRGERRSLRTFAGDSLRPSLGFNPDTPRRLSTPLLTPFNSTPTFARVDNHPQGLIKKHIARPINGGGSGSGGGAIGRATTVATPSRGRFGGRVASAGAPYRGPPAAAAPPPPKTKKPTAAKSSFAFGRGPGYDAPTTASKLKKDRETRDREPFGIDLGAGALSRARREPKAAATVSAKTKTATTAVYPTKSKPIPKPAPSKKRPPDAGAKATSWVEGGVDAWVASTAK</sequence>
<feature type="region of interest" description="Disordered" evidence="1">
    <location>
        <begin position="950"/>
        <end position="980"/>
    </location>
</feature>
<dbReference type="PANTHER" id="PTHR24216:SF65">
    <property type="entry name" value="PAXILLIN-LIKE PROTEIN 1"/>
    <property type="match status" value="1"/>
</dbReference>
<feature type="compositionally biased region" description="Basic and acidic residues" evidence="1">
    <location>
        <begin position="449"/>
        <end position="469"/>
    </location>
</feature>
<keyword evidence="3" id="KW-1185">Reference proteome</keyword>
<evidence type="ECO:0000313" key="2">
    <source>
        <dbReference type="EMBL" id="EEH53461.1"/>
    </source>
</evidence>
<feature type="compositionally biased region" description="Basic and acidic residues" evidence="1">
    <location>
        <begin position="1"/>
        <end position="13"/>
    </location>
</feature>
<reference evidence="2 3" key="1">
    <citation type="journal article" date="2009" name="Science">
        <title>Green evolution and dynamic adaptations revealed by genomes of the marine picoeukaryotes Micromonas.</title>
        <authorList>
            <person name="Worden A.Z."/>
            <person name="Lee J.H."/>
            <person name="Mock T."/>
            <person name="Rouze P."/>
            <person name="Simmons M.P."/>
            <person name="Aerts A.L."/>
            <person name="Allen A.E."/>
            <person name="Cuvelier M.L."/>
            <person name="Derelle E."/>
            <person name="Everett M.V."/>
            <person name="Foulon E."/>
            <person name="Grimwood J."/>
            <person name="Gundlach H."/>
            <person name="Henrissat B."/>
            <person name="Napoli C."/>
            <person name="McDonald S.M."/>
            <person name="Parker M.S."/>
            <person name="Rombauts S."/>
            <person name="Salamov A."/>
            <person name="Von Dassow P."/>
            <person name="Badger J.H."/>
            <person name="Coutinho P.M."/>
            <person name="Demir E."/>
            <person name="Dubchak I."/>
            <person name="Gentemann C."/>
            <person name="Eikrem W."/>
            <person name="Gready J.E."/>
            <person name="John U."/>
            <person name="Lanier W."/>
            <person name="Lindquist E.A."/>
            <person name="Lucas S."/>
            <person name="Mayer K.F."/>
            <person name="Moreau H."/>
            <person name="Not F."/>
            <person name="Otillar R."/>
            <person name="Panaud O."/>
            <person name="Pangilinan J."/>
            <person name="Paulsen I."/>
            <person name="Piegu B."/>
            <person name="Poliakov A."/>
            <person name="Robbens S."/>
            <person name="Schmutz J."/>
            <person name="Toulza E."/>
            <person name="Wyss T."/>
            <person name="Zelensky A."/>
            <person name="Zhou K."/>
            <person name="Armbrust E.V."/>
            <person name="Bhattacharya D."/>
            <person name="Goodenough U.W."/>
            <person name="Van de Peer Y."/>
            <person name="Grigoriev I.V."/>
        </authorList>
    </citation>
    <scope>NUCLEOTIDE SEQUENCE [LARGE SCALE GENOMIC DNA]</scope>
    <source>
        <strain evidence="2 3">CCMP1545</strain>
    </source>
</reference>
<dbReference type="GeneID" id="9687841"/>
<proteinExistence type="predicted"/>
<dbReference type="RefSeq" id="XP_003062642.1">
    <property type="nucleotide sequence ID" value="XM_003062596.1"/>
</dbReference>
<dbReference type="PANTHER" id="PTHR24216">
    <property type="entry name" value="PAXILLIN-RELATED"/>
    <property type="match status" value="1"/>
</dbReference>
<name>C1N3M7_MICPC</name>
<feature type="compositionally biased region" description="Low complexity" evidence="1">
    <location>
        <begin position="169"/>
        <end position="186"/>
    </location>
</feature>
<evidence type="ECO:0000313" key="3">
    <source>
        <dbReference type="Proteomes" id="UP000001876"/>
    </source>
</evidence>
<feature type="compositionally biased region" description="Acidic residues" evidence="1">
    <location>
        <begin position="426"/>
        <end position="435"/>
    </location>
</feature>
<feature type="region of interest" description="Disordered" evidence="1">
    <location>
        <begin position="996"/>
        <end position="1145"/>
    </location>
</feature>
<accession>C1N3M7</accession>
<feature type="compositionally biased region" description="Basic and acidic residues" evidence="1">
    <location>
        <begin position="70"/>
        <end position="106"/>
    </location>
</feature>
<evidence type="ECO:0000256" key="1">
    <source>
        <dbReference type="SAM" id="MobiDB-lite"/>
    </source>
</evidence>
<feature type="compositionally biased region" description="Pro residues" evidence="1">
    <location>
        <begin position="109"/>
        <end position="131"/>
    </location>
</feature>
<gene>
    <name evidence="2" type="ORF">MICPUCDRAFT_52231</name>
</gene>
<feature type="compositionally biased region" description="Pro residues" evidence="1">
    <location>
        <begin position="233"/>
        <end position="242"/>
    </location>
</feature>
<feature type="compositionally biased region" description="Acidic residues" evidence="1">
    <location>
        <begin position="387"/>
        <end position="396"/>
    </location>
</feature>
<protein>
    <submittedName>
        <fullName evidence="2">Predicted protein</fullName>
    </submittedName>
</protein>